<dbReference type="EMBL" id="DS918232">
    <property type="protein sequence ID" value="EEC17108.1"/>
    <property type="molecule type" value="Genomic_DNA"/>
</dbReference>
<accession>B7QE36</accession>
<reference evidence="1 3" key="1">
    <citation type="submission" date="2008-03" db="EMBL/GenBank/DDBJ databases">
        <title>Annotation of Ixodes scapularis.</title>
        <authorList>
            <consortium name="Ixodes scapularis Genome Project Consortium"/>
            <person name="Caler E."/>
            <person name="Hannick L.I."/>
            <person name="Bidwell S."/>
            <person name="Joardar V."/>
            <person name="Thiagarajan M."/>
            <person name="Amedeo P."/>
            <person name="Galinsky K.J."/>
            <person name="Schobel S."/>
            <person name="Inman J."/>
            <person name="Hostetler J."/>
            <person name="Miller J."/>
            <person name="Hammond M."/>
            <person name="Megy K."/>
            <person name="Lawson D."/>
            <person name="Kodira C."/>
            <person name="Sutton G."/>
            <person name="Meyer J."/>
            <person name="Hill C.A."/>
            <person name="Birren B."/>
            <person name="Nene V."/>
            <person name="Collins F."/>
            <person name="Alarcon-Chaidez F."/>
            <person name="Wikel S."/>
            <person name="Strausberg R."/>
        </authorList>
    </citation>
    <scope>NUCLEOTIDE SEQUENCE [LARGE SCALE GENOMIC DNA]</scope>
    <source>
        <strain evidence="3">Wikel</strain>
        <strain evidence="1">Wikel colony</strain>
    </source>
</reference>
<organism>
    <name type="scientific">Ixodes scapularis</name>
    <name type="common">Black-legged tick</name>
    <name type="synonym">Deer tick</name>
    <dbReference type="NCBI Taxonomy" id="6945"/>
    <lineage>
        <taxon>Eukaryota</taxon>
        <taxon>Metazoa</taxon>
        <taxon>Ecdysozoa</taxon>
        <taxon>Arthropoda</taxon>
        <taxon>Chelicerata</taxon>
        <taxon>Arachnida</taxon>
        <taxon>Acari</taxon>
        <taxon>Parasitiformes</taxon>
        <taxon>Ixodida</taxon>
        <taxon>Ixodoidea</taxon>
        <taxon>Ixodidae</taxon>
        <taxon>Ixodinae</taxon>
        <taxon>Ixodes</taxon>
    </lineage>
</organism>
<name>B7QE36_IXOSC</name>
<gene>
    <name evidence="1" type="ORF">IscW_ISCW011976</name>
</gene>
<dbReference type="Proteomes" id="UP000001555">
    <property type="component" value="Unassembled WGS sequence"/>
</dbReference>
<evidence type="ECO:0000313" key="3">
    <source>
        <dbReference type="Proteomes" id="UP000001555"/>
    </source>
</evidence>
<evidence type="ECO:0000313" key="2">
    <source>
        <dbReference type="EnsemblMetazoa" id="ISCW011976-PA"/>
    </source>
</evidence>
<reference evidence="2" key="2">
    <citation type="submission" date="2020-05" db="UniProtKB">
        <authorList>
            <consortium name="EnsemblMetazoa"/>
        </authorList>
    </citation>
    <scope>IDENTIFICATION</scope>
    <source>
        <strain evidence="2">wikel</strain>
    </source>
</reference>
<dbReference type="EMBL" id="ABJB011071736">
    <property type="status" value="NOT_ANNOTATED_CDS"/>
    <property type="molecule type" value="Genomic_DNA"/>
</dbReference>
<dbReference type="HOGENOM" id="CLU_2815319_0_0_1"/>
<keyword evidence="3" id="KW-1185">Reference proteome</keyword>
<evidence type="ECO:0000313" key="1">
    <source>
        <dbReference type="EMBL" id="EEC17108.1"/>
    </source>
</evidence>
<dbReference type="PaxDb" id="6945-B7QE36"/>
<protein>
    <submittedName>
        <fullName evidence="1 2">Uncharacterized protein</fullName>
    </submittedName>
</protein>
<dbReference type="VEuPathDB" id="VectorBase:ISCW011976"/>
<dbReference type="EnsemblMetazoa" id="ISCW011976-RA">
    <property type="protein sequence ID" value="ISCW011976-PA"/>
    <property type="gene ID" value="ISCW011976"/>
</dbReference>
<sequence length="67" mass="7806">MNDSTLLEEWRTTTTFKGLGFHPNQLLKIHCCMTVRLGCRSEESLLGLWLSGRSSRLVKHENLWFVK</sequence>
<proteinExistence type="predicted"/>
<dbReference type="InParanoid" id="B7QE36"/>
<dbReference type="AlphaFoldDB" id="B7QE36"/>
<dbReference type="VEuPathDB" id="VectorBase:ISCI011976"/>